<dbReference type="RefSeq" id="WP_132082667.1">
    <property type="nucleotide sequence ID" value="NZ_DAMAKO010000014.1"/>
</dbReference>
<dbReference type="GO" id="GO:0016853">
    <property type="term" value="F:isomerase activity"/>
    <property type="evidence" value="ECO:0007669"/>
    <property type="project" value="UniProtKB-ARBA"/>
</dbReference>
<accession>A0A4V2Q8B0</accession>
<evidence type="ECO:0000256" key="1">
    <source>
        <dbReference type="ARBA" id="ARBA00010211"/>
    </source>
</evidence>
<dbReference type="InterPro" id="IPR036663">
    <property type="entry name" value="Fumarylacetoacetase_C_sf"/>
</dbReference>
<dbReference type="GO" id="GO:0046872">
    <property type="term" value="F:metal ion binding"/>
    <property type="evidence" value="ECO:0007669"/>
    <property type="project" value="UniProtKB-KW"/>
</dbReference>
<dbReference type="OrthoDB" id="9805307at2"/>
<dbReference type="EMBL" id="SLUI01000013">
    <property type="protein sequence ID" value="TCL35258.1"/>
    <property type="molecule type" value="Genomic_DNA"/>
</dbReference>
<comment type="similarity">
    <text evidence="1">Belongs to the FAH family.</text>
</comment>
<evidence type="ECO:0000256" key="2">
    <source>
        <dbReference type="ARBA" id="ARBA00022723"/>
    </source>
</evidence>
<comment type="caution">
    <text evidence="4">The sequence shown here is derived from an EMBL/GenBank/DDBJ whole genome shotgun (WGS) entry which is preliminary data.</text>
</comment>
<evidence type="ECO:0000259" key="3">
    <source>
        <dbReference type="Pfam" id="PF01557"/>
    </source>
</evidence>
<protein>
    <submittedName>
        <fullName evidence="4">2-keto-4-pentenoate hydratase/2-oxohepta-3-ene-1,7-dioic acid hydratase in catechol pathway</fullName>
    </submittedName>
</protein>
<dbReference type="GO" id="GO:0018773">
    <property type="term" value="F:acetylpyruvate hydrolase activity"/>
    <property type="evidence" value="ECO:0007669"/>
    <property type="project" value="TreeGrafter"/>
</dbReference>
<dbReference type="AlphaFoldDB" id="A0A4V2Q8B0"/>
<evidence type="ECO:0000313" key="4">
    <source>
        <dbReference type="EMBL" id="TCL35258.1"/>
    </source>
</evidence>
<dbReference type="InterPro" id="IPR011234">
    <property type="entry name" value="Fumarylacetoacetase-like_C"/>
</dbReference>
<keyword evidence="2" id="KW-0479">Metal-binding</keyword>
<keyword evidence="5" id="KW-1185">Reference proteome</keyword>
<dbReference type="FunFam" id="3.90.850.10:FF:000002">
    <property type="entry name" value="2-hydroxyhepta-2,4-diene-1,7-dioate isomerase"/>
    <property type="match status" value="1"/>
</dbReference>
<dbReference type="Gene3D" id="3.90.850.10">
    <property type="entry name" value="Fumarylacetoacetase-like, C-terminal domain"/>
    <property type="match status" value="1"/>
</dbReference>
<proteinExistence type="inferred from homology"/>
<gene>
    <name evidence="4" type="ORF">EV210_113101</name>
</gene>
<evidence type="ECO:0000313" key="5">
    <source>
        <dbReference type="Proteomes" id="UP000295063"/>
    </source>
</evidence>
<dbReference type="PANTHER" id="PTHR11820:SF7">
    <property type="entry name" value="ACYLPYRUVASE FAHD1, MITOCHONDRIAL"/>
    <property type="match status" value="1"/>
</dbReference>
<dbReference type="SUPFAM" id="SSF56529">
    <property type="entry name" value="FAH"/>
    <property type="match status" value="1"/>
</dbReference>
<feature type="domain" description="Fumarylacetoacetase-like C-terminal" evidence="3">
    <location>
        <begin position="94"/>
        <end position="304"/>
    </location>
</feature>
<dbReference type="Pfam" id="PF01557">
    <property type="entry name" value="FAA_hydrolase"/>
    <property type="match status" value="1"/>
</dbReference>
<dbReference type="PANTHER" id="PTHR11820">
    <property type="entry name" value="ACYLPYRUVASE"/>
    <property type="match status" value="1"/>
</dbReference>
<organism evidence="4 5">
    <name type="scientific">Anaerospora hongkongensis</name>
    <dbReference type="NCBI Taxonomy" id="244830"/>
    <lineage>
        <taxon>Bacteria</taxon>
        <taxon>Bacillati</taxon>
        <taxon>Bacillota</taxon>
        <taxon>Negativicutes</taxon>
        <taxon>Selenomonadales</taxon>
        <taxon>Sporomusaceae</taxon>
        <taxon>Anaerospora</taxon>
    </lineage>
</organism>
<dbReference type="GO" id="GO:0019752">
    <property type="term" value="P:carboxylic acid metabolic process"/>
    <property type="evidence" value="ECO:0007669"/>
    <property type="project" value="UniProtKB-ARBA"/>
</dbReference>
<dbReference type="Proteomes" id="UP000295063">
    <property type="component" value="Unassembled WGS sequence"/>
</dbReference>
<sequence>MRFISYKFAGQAAIGLLTGPDQQHVIPLLAGERRYLGKTELPSTMLGLIEQGDTALEKVRAIAAKAADDPVSEIELRLDQVHLLAPIPRPLKNIFCIGKNYAEHAMEFDKTTDPSIAIPQHPVIFTKAPTTVIGPGAGIKCHSLVTKALDYEVELAVIIGKRGSYVKPEEAMDYVFGYTILNDITARDLQKQHLQWFRGKSLDTSAPMGPCIVHKSEIPNPGNLTVSLKVNGETRQHASTADFLFSIPTLISTLSQGITLEAGDIISTGTPAGVGAARKPPQFLQPGDMLELTISDIGTLMNPVID</sequence>
<name>A0A4V2Q8B0_9FIRM</name>
<reference evidence="4 5" key="1">
    <citation type="submission" date="2019-03" db="EMBL/GenBank/DDBJ databases">
        <title>Genomic Encyclopedia of Type Strains, Phase IV (KMG-IV): sequencing the most valuable type-strain genomes for metagenomic binning, comparative biology and taxonomic classification.</title>
        <authorList>
            <person name="Goeker M."/>
        </authorList>
    </citation>
    <scope>NUCLEOTIDE SEQUENCE [LARGE SCALE GENOMIC DNA]</scope>
    <source>
        <strain evidence="4 5">DSM 15969</strain>
    </source>
</reference>